<sequence length="263" mass="30883">MISVLVPTMGTREMELKRLIQSLENQTYKDFEMIIVSQGNHDMVKQCLENVTFKYKHIKSNTKGISIARNIGLKEIKGDIFTLSDDDCWYVEDALEFAYNYFDKNDGDVLCCQYYDPEKEKYPKIYPNEAIKDFSKRQVLKKAAIEIFINTKSVKDYTIGFDEKFGVGSGYNSGEENIYLMDLKKLGYKFDYYPKLIAYHNVRENDYLDEKSFVAKGPLFKRLFGNYMGLVMYTAFTAKKFKQVDNCSKLYFEGLKEYFNYKM</sequence>
<keyword evidence="3" id="KW-1185">Reference proteome</keyword>
<dbReference type="EMBL" id="FNGW01000005">
    <property type="protein sequence ID" value="SDM12144.1"/>
    <property type="molecule type" value="Genomic_DNA"/>
</dbReference>
<dbReference type="PANTHER" id="PTHR43685:SF2">
    <property type="entry name" value="GLYCOSYLTRANSFERASE 2-LIKE DOMAIN-CONTAINING PROTEIN"/>
    <property type="match status" value="1"/>
</dbReference>
<dbReference type="InterPro" id="IPR050834">
    <property type="entry name" value="Glycosyltransf_2"/>
</dbReference>
<dbReference type="AlphaFoldDB" id="A0A1G9QMA3"/>
<dbReference type="PANTHER" id="PTHR43685">
    <property type="entry name" value="GLYCOSYLTRANSFERASE"/>
    <property type="match status" value="1"/>
</dbReference>
<dbReference type="InterPro" id="IPR029044">
    <property type="entry name" value="Nucleotide-diphossugar_trans"/>
</dbReference>
<keyword evidence="2" id="KW-0808">Transferase</keyword>
<evidence type="ECO:0000259" key="1">
    <source>
        <dbReference type="Pfam" id="PF00535"/>
    </source>
</evidence>
<dbReference type="RefSeq" id="WP_092726364.1">
    <property type="nucleotide sequence ID" value="NZ_FNGW01000005.1"/>
</dbReference>
<gene>
    <name evidence="2" type="ORF">SAMN04515677_105279</name>
</gene>
<dbReference type="GO" id="GO:0016740">
    <property type="term" value="F:transferase activity"/>
    <property type="evidence" value="ECO:0007669"/>
    <property type="project" value="UniProtKB-KW"/>
</dbReference>
<dbReference type="Proteomes" id="UP000199068">
    <property type="component" value="Unassembled WGS sequence"/>
</dbReference>
<organism evidence="2 3">
    <name type="scientific">Romboutsia lituseburensis DSM 797</name>
    <dbReference type="NCBI Taxonomy" id="1121325"/>
    <lineage>
        <taxon>Bacteria</taxon>
        <taxon>Bacillati</taxon>
        <taxon>Bacillota</taxon>
        <taxon>Clostridia</taxon>
        <taxon>Peptostreptococcales</taxon>
        <taxon>Peptostreptococcaceae</taxon>
        <taxon>Romboutsia</taxon>
    </lineage>
</organism>
<dbReference type="STRING" id="1121325.SAMN04515677_105279"/>
<dbReference type="CDD" id="cd00761">
    <property type="entry name" value="Glyco_tranf_GTA_type"/>
    <property type="match status" value="1"/>
</dbReference>
<dbReference type="InterPro" id="IPR001173">
    <property type="entry name" value="Glyco_trans_2-like"/>
</dbReference>
<reference evidence="2 3" key="1">
    <citation type="submission" date="2016-10" db="EMBL/GenBank/DDBJ databases">
        <authorList>
            <person name="de Groot N.N."/>
        </authorList>
    </citation>
    <scope>NUCLEOTIDE SEQUENCE [LARGE SCALE GENOMIC DNA]</scope>
    <source>
        <strain evidence="2 3">DSM 797</strain>
    </source>
</reference>
<dbReference type="Gene3D" id="3.90.550.10">
    <property type="entry name" value="Spore Coat Polysaccharide Biosynthesis Protein SpsA, Chain A"/>
    <property type="match status" value="1"/>
</dbReference>
<evidence type="ECO:0000313" key="2">
    <source>
        <dbReference type="EMBL" id="SDM12144.1"/>
    </source>
</evidence>
<accession>A0A1G9QMA3</accession>
<proteinExistence type="predicted"/>
<name>A0A1G9QMA3_9FIRM</name>
<dbReference type="SUPFAM" id="SSF53448">
    <property type="entry name" value="Nucleotide-diphospho-sugar transferases"/>
    <property type="match status" value="1"/>
</dbReference>
<feature type="domain" description="Glycosyltransferase 2-like" evidence="1">
    <location>
        <begin position="3"/>
        <end position="142"/>
    </location>
</feature>
<dbReference type="Pfam" id="PF00535">
    <property type="entry name" value="Glycos_transf_2"/>
    <property type="match status" value="1"/>
</dbReference>
<evidence type="ECO:0000313" key="3">
    <source>
        <dbReference type="Proteomes" id="UP000199068"/>
    </source>
</evidence>
<protein>
    <submittedName>
        <fullName evidence="2">Glycosyl transferase family 2</fullName>
    </submittedName>
</protein>